<protein>
    <submittedName>
        <fullName evidence="2">Uncharacterized protein</fullName>
    </submittedName>
</protein>
<keyword evidence="1" id="KW-0472">Membrane</keyword>
<evidence type="ECO:0000256" key="1">
    <source>
        <dbReference type="SAM" id="Phobius"/>
    </source>
</evidence>
<sequence>MQVVGFSPMLNAIAGLIVWAAHFLLVYGAQATVCWRGLAGATLWGQPLVPAIVLGLTALGLVAVALIGGRAWRRLHSGLASQEGEEQSQFTLWMSLAVTLMAALAMVWEAVPVLILPPCG</sequence>
<feature type="transmembrane region" description="Helical" evidence="1">
    <location>
        <begin position="90"/>
        <end position="108"/>
    </location>
</feature>
<dbReference type="Proteomes" id="UP001595420">
    <property type="component" value="Unassembled WGS sequence"/>
</dbReference>
<organism evidence="2 3">
    <name type="scientific">Falsiroseomonas tokyonensis</name>
    <dbReference type="NCBI Taxonomy" id="430521"/>
    <lineage>
        <taxon>Bacteria</taxon>
        <taxon>Pseudomonadati</taxon>
        <taxon>Pseudomonadota</taxon>
        <taxon>Alphaproteobacteria</taxon>
        <taxon>Acetobacterales</taxon>
        <taxon>Roseomonadaceae</taxon>
        <taxon>Falsiroseomonas</taxon>
    </lineage>
</organism>
<proteinExistence type="predicted"/>
<evidence type="ECO:0000313" key="3">
    <source>
        <dbReference type="Proteomes" id="UP001595420"/>
    </source>
</evidence>
<keyword evidence="1" id="KW-0812">Transmembrane</keyword>
<evidence type="ECO:0000313" key="2">
    <source>
        <dbReference type="EMBL" id="MFC2998643.1"/>
    </source>
</evidence>
<keyword evidence="1" id="KW-1133">Transmembrane helix</keyword>
<name>A0ABV7BN05_9PROT</name>
<dbReference type="EMBL" id="JBHRSB010000001">
    <property type="protein sequence ID" value="MFC2998643.1"/>
    <property type="molecule type" value="Genomic_DNA"/>
</dbReference>
<accession>A0ABV7BN05</accession>
<keyword evidence="3" id="KW-1185">Reference proteome</keyword>
<comment type="caution">
    <text evidence="2">The sequence shown here is derived from an EMBL/GenBank/DDBJ whole genome shotgun (WGS) entry which is preliminary data.</text>
</comment>
<dbReference type="RefSeq" id="WP_216834111.1">
    <property type="nucleotide sequence ID" value="NZ_JAFNJS010000001.1"/>
</dbReference>
<gene>
    <name evidence="2" type="ORF">ACFOD3_02000</name>
</gene>
<reference evidence="3" key="1">
    <citation type="journal article" date="2019" name="Int. J. Syst. Evol. Microbiol.">
        <title>The Global Catalogue of Microorganisms (GCM) 10K type strain sequencing project: providing services to taxonomists for standard genome sequencing and annotation.</title>
        <authorList>
            <consortium name="The Broad Institute Genomics Platform"/>
            <consortium name="The Broad Institute Genome Sequencing Center for Infectious Disease"/>
            <person name="Wu L."/>
            <person name="Ma J."/>
        </authorList>
    </citation>
    <scope>NUCLEOTIDE SEQUENCE [LARGE SCALE GENOMIC DNA]</scope>
    <source>
        <strain evidence="3">CGMCC 1.16855</strain>
    </source>
</reference>
<feature type="transmembrane region" description="Helical" evidence="1">
    <location>
        <begin position="47"/>
        <end position="69"/>
    </location>
</feature>